<reference evidence="1" key="1">
    <citation type="submission" date="2022-11" db="EMBL/GenBank/DDBJ databases">
        <title>Complete genome sequence of Methanogenium organophilum DSM 3596.</title>
        <authorList>
            <person name="Chen S.-C."/>
            <person name="Lai S.-J."/>
            <person name="You Y.-T."/>
        </authorList>
    </citation>
    <scope>NUCLEOTIDE SEQUENCE</scope>
    <source>
        <strain evidence="1">DSM 3596</strain>
    </source>
</reference>
<keyword evidence="2" id="KW-1185">Reference proteome</keyword>
<proteinExistence type="predicted"/>
<dbReference type="RefSeq" id="WP_268185877.1">
    <property type="nucleotide sequence ID" value="NZ_CP113361.1"/>
</dbReference>
<evidence type="ECO:0000313" key="2">
    <source>
        <dbReference type="Proteomes" id="UP001163096"/>
    </source>
</evidence>
<sequence>MIMNKGAIFGLPRRGFMRAVLVLLAIWWFILPVAAFTITTGPSLTPGEQVVLGEAVTADIEIIYDVSSMNEFITVYTDLGSASWDAVIIADDREMPIGTRSGRYLTVTGFELYNPGSSVTKLRVHLEGIVPEYLTGTSQVDVITIEHIAGDGSTVLDSVSETIPIIDLAAVDAMRTETENDLARFEEEINVAYVAGMDTSAAEGVAADVRDLIDGSRQMDIRNAYAALSEADSVLDAEFSALTNSVTQNHFQNARRMIAAIEPAIAEYRDAGGVDEQGILVVLSYRDNAEMLLVLADEKNISGDEEGAQQYAVNAYNKADNAMTYLAGMCSDAGLTIGGYTAGAVVTPSSSPTSSPTPVQTVLGFDFPDSQQIEGIQEIDIEGIFGFFQVIIDGCMGFVDFIQNVAEAFSDIGN</sequence>
<gene>
    <name evidence="1" type="ORF">OU421_09585</name>
</gene>
<accession>A0A9X9T808</accession>
<protein>
    <submittedName>
        <fullName evidence="1">Uncharacterized protein</fullName>
    </submittedName>
</protein>
<organism evidence="1 2">
    <name type="scientific">Methanogenium organophilum</name>
    <dbReference type="NCBI Taxonomy" id="2199"/>
    <lineage>
        <taxon>Archaea</taxon>
        <taxon>Methanobacteriati</taxon>
        <taxon>Methanobacteriota</taxon>
        <taxon>Stenosarchaea group</taxon>
        <taxon>Methanomicrobia</taxon>
        <taxon>Methanomicrobiales</taxon>
        <taxon>Methanomicrobiaceae</taxon>
        <taxon>Methanogenium</taxon>
    </lineage>
</organism>
<name>A0A9X9T808_METOG</name>
<evidence type="ECO:0000313" key="1">
    <source>
        <dbReference type="EMBL" id="WAI00672.1"/>
    </source>
</evidence>
<dbReference type="Proteomes" id="UP001163096">
    <property type="component" value="Chromosome"/>
</dbReference>
<dbReference type="GeneID" id="76835353"/>
<dbReference type="AlphaFoldDB" id="A0A9X9T808"/>
<dbReference type="KEGG" id="mou:OU421_09585"/>
<dbReference type="EMBL" id="CP113361">
    <property type="protein sequence ID" value="WAI00672.1"/>
    <property type="molecule type" value="Genomic_DNA"/>
</dbReference>